<name>A0A7L6BHU6_LIMRT</name>
<reference evidence="2 3" key="1">
    <citation type="submission" date="2020-07" db="EMBL/GenBank/DDBJ databases">
        <title>Genome sequence of Lactobacillus reuteri CNEI-KCA3 isolated from the faeces of a reared-broiler chicken, South-East Nigeria, reveals presence of CRISPR arrays.</title>
        <authorList>
            <person name="Anukam K.C."/>
            <person name="Ibezim C.N."/>
            <person name="BeecK W.V."/>
            <person name="Allonsius C."/>
            <person name="Broek M.D."/>
            <person name="Tuyaerts I."/>
            <person name="Attama A."/>
            <person name="Esimone C.O."/>
            <person name="Lebeer S."/>
        </authorList>
    </citation>
    <scope>NUCLEOTIDE SEQUENCE [LARGE SCALE GENOMIC DNA]</scope>
    <source>
        <strain evidence="2 3">CNEI-KCA3</strain>
    </source>
</reference>
<proteinExistence type="predicted"/>
<dbReference type="PROSITE" id="PS50943">
    <property type="entry name" value="HTH_CROC1"/>
    <property type="match status" value="1"/>
</dbReference>
<dbReference type="Gene3D" id="1.10.260.40">
    <property type="entry name" value="lambda repressor-like DNA-binding domains"/>
    <property type="match status" value="1"/>
</dbReference>
<dbReference type="InterPro" id="IPR001387">
    <property type="entry name" value="Cro/C1-type_HTH"/>
</dbReference>
<evidence type="ECO:0000313" key="2">
    <source>
        <dbReference type="EMBL" id="QLQ61808.1"/>
    </source>
</evidence>
<gene>
    <name evidence="2" type="ORF">HHK02_00275</name>
</gene>
<evidence type="ECO:0000313" key="3">
    <source>
        <dbReference type="Proteomes" id="UP000510868"/>
    </source>
</evidence>
<dbReference type="InterPro" id="IPR010982">
    <property type="entry name" value="Lambda_DNA-bd_dom_sf"/>
</dbReference>
<dbReference type="CDD" id="cd00093">
    <property type="entry name" value="HTH_XRE"/>
    <property type="match status" value="1"/>
</dbReference>
<dbReference type="RefSeq" id="WP_181462532.1">
    <property type="nucleotide sequence ID" value="NZ_CP059275.1"/>
</dbReference>
<dbReference type="Proteomes" id="UP000510868">
    <property type="component" value="Chromosome"/>
</dbReference>
<dbReference type="GO" id="GO:0003677">
    <property type="term" value="F:DNA binding"/>
    <property type="evidence" value="ECO:0007669"/>
    <property type="project" value="InterPro"/>
</dbReference>
<feature type="domain" description="HTH cro/C1-type" evidence="1">
    <location>
        <begin position="7"/>
        <end position="59"/>
    </location>
</feature>
<sequence>MNLAQRIKQLASNRGITIAELERKTGISNGQISKWNVRSPKTENLEKVAKYLGVSLDYLTGNSDSKKTADLADKDTVFTYEGREIPPEDLEYMKRLLRGDEE</sequence>
<organism evidence="2 3">
    <name type="scientific">Limosilactobacillus reuteri</name>
    <name type="common">Lactobacillus reuteri</name>
    <dbReference type="NCBI Taxonomy" id="1598"/>
    <lineage>
        <taxon>Bacteria</taxon>
        <taxon>Bacillati</taxon>
        <taxon>Bacillota</taxon>
        <taxon>Bacilli</taxon>
        <taxon>Lactobacillales</taxon>
        <taxon>Lactobacillaceae</taxon>
        <taxon>Limosilactobacillus</taxon>
    </lineage>
</organism>
<evidence type="ECO:0000259" key="1">
    <source>
        <dbReference type="PROSITE" id="PS50943"/>
    </source>
</evidence>
<dbReference type="SMART" id="SM00530">
    <property type="entry name" value="HTH_XRE"/>
    <property type="match status" value="1"/>
</dbReference>
<dbReference type="AlphaFoldDB" id="A0A7L6BHU6"/>
<dbReference type="EMBL" id="CP059275">
    <property type="protein sequence ID" value="QLQ61808.1"/>
    <property type="molecule type" value="Genomic_DNA"/>
</dbReference>
<dbReference type="Pfam" id="PF01381">
    <property type="entry name" value="HTH_3"/>
    <property type="match status" value="1"/>
</dbReference>
<dbReference type="SUPFAM" id="SSF47413">
    <property type="entry name" value="lambda repressor-like DNA-binding domains"/>
    <property type="match status" value="1"/>
</dbReference>
<protein>
    <submittedName>
        <fullName evidence="2">Helix-turn-helix transcriptional regulator</fullName>
    </submittedName>
</protein>
<accession>A0A7L6BHU6</accession>